<proteinExistence type="predicted"/>
<reference evidence="2 3" key="1">
    <citation type="journal article" date="2019" name="Front. Microbiol.">
        <title>Ammonia Oxidation by the Arctic Terrestrial Thaumarchaeote Candidatus Nitrosocosmicus arcticus Is Stimulated by Increasing Temperatures.</title>
        <authorList>
            <person name="Alves R.J.E."/>
            <person name="Kerou M."/>
            <person name="Zappe A."/>
            <person name="Bittner R."/>
            <person name="Abby S.S."/>
            <person name="Schmidt H.A."/>
            <person name="Pfeifer K."/>
            <person name="Schleper C."/>
        </authorList>
    </citation>
    <scope>NUCLEOTIDE SEQUENCE [LARGE SCALE GENOMIC DNA]</scope>
    <source>
        <strain evidence="2 3">Kfb</strain>
    </source>
</reference>
<protein>
    <submittedName>
        <fullName evidence="2">Uncharacterized protein</fullName>
    </submittedName>
</protein>
<dbReference type="EMBL" id="VOAH01000001">
    <property type="protein sequence ID" value="TVP41968.1"/>
    <property type="molecule type" value="Genomic_DNA"/>
</dbReference>
<keyword evidence="3" id="KW-1185">Reference proteome</keyword>
<evidence type="ECO:0000256" key="1">
    <source>
        <dbReference type="SAM" id="MobiDB-lite"/>
    </source>
</evidence>
<feature type="region of interest" description="Disordered" evidence="1">
    <location>
        <begin position="132"/>
        <end position="158"/>
    </location>
</feature>
<comment type="caution">
    <text evidence="2">The sequence shown here is derived from an EMBL/GenBank/DDBJ whole genome shotgun (WGS) entry which is preliminary data.</text>
</comment>
<dbReference type="OrthoDB" id="9168at2157"/>
<dbReference type="AlphaFoldDB" id="A0A557SZC8"/>
<feature type="compositionally biased region" description="Polar residues" evidence="1">
    <location>
        <begin position="145"/>
        <end position="158"/>
    </location>
</feature>
<evidence type="ECO:0000313" key="2">
    <source>
        <dbReference type="EMBL" id="TVP41968.1"/>
    </source>
</evidence>
<sequence>MGESLLSITLAIGIVRTTRIDVNEIDNDNIVIYTIYHTMESDYKFKYVDEYITNLLDGNITLQYEDIDLKGEKKPVEYLDKIEKWLEFRNRVRDENPDEFTKLTGELFTHLVAIRLGGVIVDHTCEYCDMTGNEDIQDTEPPLSPSTSVQGSNEESEF</sequence>
<name>A0A557SZC8_9ARCH</name>
<dbReference type="Proteomes" id="UP000315289">
    <property type="component" value="Unassembled WGS sequence"/>
</dbReference>
<accession>A0A557SZC8</accession>
<evidence type="ECO:0000313" key="3">
    <source>
        <dbReference type="Proteomes" id="UP000315289"/>
    </source>
</evidence>
<organism evidence="2 3">
    <name type="scientific">Candidatus Nitrosocosmicus arcticus</name>
    <dbReference type="NCBI Taxonomy" id="2035267"/>
    <lineage>
        <taxon>Archaea</taxon>
        <taxon>Nitrososphaerota</taxon>
        <taxon>Nitrososphaeria</taxon>
        <taxon>Nitrososphaerales</taxon>
        <taxon>Nitrososphaeraceae</taxon>
        <taxon>Candidatus Nitrosocosmicus</taxon>
    </lineage>
</organism>
<gene>
    <name evidence="2" type="ORF">NARC_10374</name>
</gene>
<dbReference type="RefSeq" id="WP_144728496.1">
    <property type="nucleotide sequence ID" value="NZ_ML675578.1"/>
</dbReference>